<proteinExistence type="inferred from homology"/>
<keyword evidence="4 7" id="KW-0812">Transmembrane</keyword>
<feature type="transmembrane region" description="Helical" evidence="7">
    <location>
        <begin position="319"/>
        <end position="343"/>
    </location>
</feature>
<feature type="transmembrane region" description="Helical" evidence="7">
    <location>
        <begin position="163"/>
        <end position="184"/>
    </location>
</feature>
<evidence type="ECO:0000256" key="3">
    <source>
        <dbReference type="ARBA" id="ARBA00022475"/>
    </source>
</evidence>
<keyword evidence="3" id="KW-1003">Cell membrane</keyword>
<name>A0A1I0HCL9_9RHOB</name>
<dbReference type="PANTHER" id="PTHR30106:SF2">
    <property type="entry name" value="UPF0324 INNER MEMBRANE PROTEIN YEIH"/>
    <property type="match status" value="1"/>
</dbReference>
<accession>A0A1I0HCL9</accession>
<feature type="transmembrane region" description="Helical" evidence="7">
    <location>
        <begin position="73"/>
        <end position="92"/>
    </location>
</feature>
<dbReference type="STRING" id="364199.SAMN04489858_11099"/>
<evidence type="ECO:0000313" key="10">
    <source>
        <dbReference type="Proteomes" id="UP000199180"/>
    </source>
</evidence>
<reference evidence="8 10" key="1">
    <citation type="submission" date="2016-10" db="EMBL/GenBank/DDBJ databases">
        <authorList>
            <person name="de Groot N.N."/>
        </authorList>
    </citation>
    <scope>NUCLEOTIDE SEQUENCE [LARGE SCALE GENOMIC DNA]</scope>
    <source>
        <strain evidence="8 10">DSM 17862</strain>
    </source>
</reference>
<evidence type="ECO:0000313" key="8">
    <source>
        <dbReference type="EMBL" id="SET80705.1"/>
    </source>
</evidence>
<dbReference type="GO" id="GO:0005886">
    <property type="term" value="C:plasma membrane"/>
    <property type="evidence" value="ECO:0007669"/>
    <property type="project" value="UniProtKB-SubCell"/>
</dbReference>
<dbReference type="Proteomes" id="UP000199180">
    <property type="component" value="Unassembled WGS sequence"/>
</dbReference>
<evidence type="ECO:0000256" key="6">
    <source>
        <dbReference type="ARBA" id="ARBA00023136"/>
    </source>
</evidence>
<evidence type="ECO:0000256" key="5">
    <source>
        <dbReference type="ARBA" id="ARBA00022989"/>
    </source>
</evidence>
<feature type="transmembrane region" description="Helical" evidence="7">
    <location>
        <begin position="262"/>
        <end position="283"/>
    </location>
</feature>
<dbReference type="EMBL" id="FOHO01000013">
    <property type="protein sequence ID" value="SET89783.1"/>
    <property type="molecule type" value="Genomic_DNA"/>
</dbReference>
<gene>
    <name evidence="8" type="ORF">SAMN04489858_11099</name>
    <name evidence="9" type="ORF">SAMN04489858_11379</name>
</gene>
<feature type="transmembrane region" description="Helical" evidence="7">
    <location>
        <begin position="130"/>
        <end position="151"/>
    </location>
</feature>
<feature type="transmembrane region" description="Helical" evidence="7">
    <location>
        <begin position="44"/>
        <end position="61"/>
    </location>
</feature>
<comment type="subcellular location">
    <subcellularLocation>
        <location evidence="1">Cell membrane</location>
        <topology evidence="1">Multi-pass membrane protein</topology>
    </subcellularLocation>
</comment>
<dbReference type="RefSeq" id="WP_090736104.1">
    <property type="nucleotide sequence ID" value="NZ_FOHO01000010.1"/>
</dbReference>
<keyword evidence="6 7" id="KW-0472">Membrane</keyword>
<organism evidence="8 10">
    <name type="scientific">Paracoccus homiensis</name>
    <dbReference type="NCBI Taxonomy" id="364199"/>
    <lineage>
        <taxon>Bacteria</taxon>
        <taxon>Pseudomonadati</taxon>
        <taxon>Pseudomonadota</taxon>
        <taxon>Alphaproteobacteria</taxon>
        <taxon>Rhodobacterales</taxon>
        <taxon>Paracoccaceae</taxon>
        <taxon>Paracoccus</taxon>
    </lineage>
</organism>
<feature type="transmembrane region" description="Helical" evidence="7">
    <location>
        <begin position="289"/>
        <end position="307"/>
    </location>
</feature>
<protein>
    <submittedName>
        <fullName evidence="8">Conserved hypothetical integral membrane protein</fullName>
    </submittedName>
</protein>
<keyword evidence="10" id="KW-1185">Reference proteome</keyword>
<comment type="similarity">
    <text evidence="2">Belongs to the UPF0324 family.</text>
</comment>
<keyword evidence="5 7" id="KW-1133">Transmembrane helix</keyword>
<evidence type="ECO:0000256" key="7">
    <source>
        <dbReference type="SAM" id="Phobius"/>
    </source>
</evidence>
<dbReference type="InterPro" id="IPR018383">
    <property type="entry name" value="UPF0324_pro"/>
</dbReference>
<feature type="transmembrane region" description="Helical" evidence="7">
    <location>
        <begin position="229"/>
        <end position="250"/>
    </location>
</feature>
<dbReference type="PANTHER" id="PTHR30106">
    <property type="entry name" value="INNER MEMBRANE PROTEIN YEIH-RELATED"/>
    <property type="match status" value="1"/>
</dbReference>
<evidence type="ECO:0000256" key="2">
    <source>
        <dbReference type="ARBA" id="ARBA00007977"/>
    </source>
</evidence>
<dbReference type="AlphaFoldDB" id="A0A1I0HCL9"/>
<dbReference type="OrthoDB" id="5393513at2"/>
<feature type="transmembrane region" description="Helical" evidence="7">
    <location>
        <begin position="20"/>
        <end position="38"/>
    </location>
</feature>
<evidence type="ECO:0000256" key="1">
    <source>
        <dbReference type="ARBA" id="ARBA00004651"/>
    </source>
</evidence>
<feature type="transmembrane region" description="Helical" evidence="7">
    <location>
        <begin position="98"/>
        <end position="118"/>
    </location>
</feature>
<evidence type="ECO:0000313" key="9">
    <source>
        <dbReference type="EMBL" id="SET89783.1"/>
    </source>
</evidence>
<dbReference type="Pfam" id="PF03601">
    <property type="entry name" value="Cons_hypoth698"/>
    <property type="match status" value="1"/>
</dbReference>
<evidence type="ECO:0000256" key="4">
    <source>
        <dbReference type="ARBA" id="ARBA00022692"/>
    </source>
</evidence>
<dbReference type="EMBL" id="FOHO01000010">
    <property type="protein sequence ID" value="SET80705.1"/>
    <property type="molecule type" value="Genomic_DNA"/>
</dbReference>
<sequence length="344" mass="35206">MSSPVTGLVARLPAPDRLRALFPGFAVSALVAATAQFLSDHYGAPAMLLALLLGLALNFLAEDGTRTAAGISVTARSVLRLGVALLGARISVDMLAELGGPAIALVVAGVVLTIGFALLATRFVGRGWRFALLTGGSVAICGASAAMAIAAVLPKHEKSERDLVFTVLSVTVLSTVAMVVYPMLANLFAFDARDSGVFLGGTIHDVAQVVGAGFSIGPETGETATLVKLIRVSMLAPVVLCFSLTIRQMGLSGPGTGKRPPLLPGFVLGFLVLAALNSLGVIPQFLADWAGALSRWALLIAIAAVGIKTSLARMLEVGPAAVGLLVAETVFLGVFVVTGLHFLG</sequence>